<dbReference type="AlphaFoldDB" id="A0A1Y1VXP4"/>
<protein>
    <submittedName>
        <fullName evidence="2">Uncharacterized protein</fullName>
    </submittedName>
</protein>
<gene>
    <name evidence="2" type="ORF">DL89DRAFT_75906</name>
</gene>
<name>A0A1Y1VXP4_9FUNG</name>
<feature type="region of interest" description="Disordered" evidence="1">
    <location>
        <begin position="1"/>
        <end position="21"/>
    </location>
</feature>
<dbReference type="Proteomes" id="UP000193922">
    <property type="component" value="Unassembled WGS sequence"/>
</dbReference>
<comment type="caution">
    <text evidence="2">The sequence shown here is derived from an EMBL/GenBank/DDBJ whole genome shotgun (WGS) entry which is preliminary data.</text>
</comment>
<evidence type="ECO:0000256" key="1">
    <source>
        <dbReference type="SAM" id="MobiDB-lite"/>
    </source>
</evidence>
<accession>A0A1Y1VXP4</accession>
<keyword evidence="3" id="KW-1185">Reference proteome</keyword>
<organism evidence="2 3">
    <name type="scientific">Linderina pennispora</name>
    <dbReference type="NCBI Taxonomy" id="61395"/>
    <lineage>
        <taxon>Eukaryota</taxon>
        <taxon>Fungi</taxon>
        <taxon>Fungi incertae sedis</taxon>
        <taxon>Zoopagomycota</taxon>
        <taxon>Kickxellomycotina</taxon>
        <taxon>Kickxellomycetes</taxon>
        <taxon>Kickxellales</taxon>
        <taxon>Kickxellaceae</taxon>
        <taxon>Linderina</taxon>
    </lineage>
</organism>
<dbReference type="GeneID" id="63808699"/>
<proteinExistence type="predicted"/>
<evidence type="ECO:0000313" key="2">
    <source>
        <dbReference type="EMBL" id="ORX66051.1"/>
    </source>
</evidence>
<dbReference type="EMBL" id="MCFD01000018">
    <property type="protein sequence ID" value="ORX66051.1"/>
    <property type="molecule type" value="Genomic_DNA"/>
</dbReference>
<reference evidence="2 3" key="1">
    <citation type="submission" date="2016-07" db="EMBL/GenBank/DDBJ databases">
        <title>Pervasive Adenine N6-methylation of Active Genes in Fungi.</title>
        <authorList>
            <consortium name="DOE Joint Genome Institute"/>
            <person name="Mondo S.J."/>
            <person name="Dannebaum R.O."/>
            <person name="Kuo R.C."/>
            <person name="Labutti K."/>
            <person name="Haridas S."/>
            <person name="Kuo A."/>
            <person name="Salamov A."/>
            <person name="Ahrendt S.R."/>
            <person name="Lipzen A."/>
            <person name="Sullivan W."/>
            <person name="Andreopoulos W.B."/>
            <person name="Clum A."/>
            <person name="Lindquist E."/>
            <person name="Daum C."/>
            <person name="Ramamoorthy G.K."/>
            <person name="Gryganskyi A."/>
            <person name="Culley D."/>
            <person name="Magnuson J.K."/>
            <person name="James T.Y."/>
            <person name="O'Malley M.A."/>
            <person name="Stajich J.E."/>
            <person name="Spatafora J.W."/>
            <person name="Visel A."/>
            <person name="Grigoriev I.V."/>
        </authorList>
    </citation>
    <scope>NUCLEOTIDE SEQUENCE [LARGE SCALE GENOMIC DNA]</scope>
    <source>
        <strain evidence="2 3">ATCC 12442</strain>
    </source>
</reference>
<dbReference type="RefSeq" id="XP_040740102.1">
    <property type="nucleotide sequence ID" value="XM_040892051.1"/>
</dbReference>
<evidence type="ECO:0000313" key="3">
    <source>
        <dbReference type="Proteomes" id="UP000193922"/>
    </source>
</evidence>
<sequence length="180" mass="19696">MRQARATYRAPFDSPNASTPWAARRQAPQLFMQKGKTAKSSRHPKIEGCASSTGVGYGRRVACPPLLHSPIADERQFRGDGASCVVFGLPKHLSSTTKNRWDVQPGSAHGLLFLSAPNGVVGQNNTECEDFHPQPVLYLFRSHSVSGLNEGMTECWVLFLAALLPWSRIPGPAHCWPVFG</sequence>